<dbReference type="PROSITE" id="PS51085">
    <property type="entry name" value="2FE2S_FER_2"/>
    <property type="match status" value="1"/>
</dbReference>
<dbReference type="Proteomes" id="UP000029567">
    <property type="component" value="Unassembled WGS sequence"/>
</dbReference>
<gene>
    <name evidence="2" type="ORF">P245_22545</name>
</gene>
<dbReference type="RefSeq" id="WP_034382470.1">
    <property type="nucleotide sequence ID" value="NZ_AWTN01000117.1"/>
</dbReference>
<evidence type="ECO:0000259" key="1">
    <source>
        <dbReference type="PROSITE" id="PS51085"/>
    </source>
</evidence>
<dbReference type="Gene3D" id="3.10.20.30">
    <property type="match status" value="1"/>
</dbReference>
<dbReference type="InterPro" id="IPR001041">
    <property type="entry name" value="2Fe-2S_ferredoxin-type"/>
</dbReference>
<dbReference type="EMBL" id="AWTN01000117">
    <property type="protein sequence ID" value="KGG85668.1"/>
    <property type="molecule type" value="Genomic_DNA"/>
</dbReference>
<dbReference type="InterPro" id="IPR036010">
    <property type="entry name" value="2Fe-2S_ferredoxin-like_sf"/>
</dbReference>
<evidence type="ECO:0000313" key="3">
    <source>
        <dbReference type="Proteomes" id="UP000029567"/>
    </source>
</evidence>
<name>A0A0E3BA04_9BURK</name>
<dbReference type="AlphaFoldDB" id="A0A0E3BA04"/>
<dbReference type="Pfam" id="PF00111">
    <property type="entry name" value="Fer2"/>
    <property type="match status" value="1"/>
</dbReference>
<protein>
    <submittedName>
        <fullName evidence="2">Ferredoxin</fullName>
    </submittedName>
</protein>
<dbReference type="SUPFAM" id="SSF54292">
    <property type="entry name" value="2Fe-2S ferredoxin-like"/>
    <property type="match status" value="1"/>
</dbReference>
<evidence type="ECO:0000313" key="2">
    <source>
        <dbReference type="EMBL" id="KGG85668.1"/>
    </source>
</evidence>
<dbReference type="PROSITE" id="PS00197">
    <property type="entry name" value="2FE2S_FER_1"/>
    <property type="match status" value="1"/>
</dbReference>
<feature type="domain" description="2Fe-2S ferredoxin-type" evidence="1">
    <location>
        <begin position="7"/>
        <end position="101"/>
    </location>
</feature>
<dbReference type="InterPro" id="IPR006058">
    <property type="entry name" value="2Fe2S_fd_BS"/>
</dbReference>
<accession>A0A0E3BA04</accession>
<sequence length="118" mass="12154">MGVNPCSQVRVSVSQTGDCFDCATNESLLAGMLRLGRKGIPAGCVNGGCGVCKVRIVDGAVQSLGPVSRAHVSTEEEANGYTLACRVAPTQAVCLEVAARLRKPFLGSTTSVAQRSAN</sequence>
<comment type="caution">
    <text evidence="2">The sequence shown here is derived from an EMBL/GenBank/DDBJ whole genome shotgun (WGS) entry which is preliminary data.</text>
</comment>
<dbReference type="CDD" id="cd00207">
    <property type="entry name" value="fer2"/>
    <property type="match status" value="1"/>
</dbReference>
<organism evidence="2 3">
    <name type="scientific">Comamonas thiooxydans</name>
    <dbReference type="NCBI Taxonomy" id="363952"/>
    <lineage>
        <taxon>Bacteria</taxon>
        <taxon>Pseudomonadati</taxon>
        <taxon>Pseudomonadota</taxon>
        <taxon>Betaproteobacteria</taxon>
        <taxon>Burkholderiales</taxon>
        <taxon>Comamonadaceae</taxon>
        <taxon>Comamonas</taxon>
    </lineage>
</organism>
<dbReference type="InterPro" id="IPR012675">
    <property type="entry name" value="Beta-grasp_dom_sf"/>
</dbReference>
<reference evidence="2 3" key="1">
    <citation type="submission" date="2013-09" db="EMBL/GenBank/DDBJ databases">
        <title>High correlation between genotypes and phenotypes of environmental bacteria Comamonas testosteroni strains.</title>
        <authorList>
            <person name="Liu L."/>
            <person name="Zhu W."/>
            <person name="Xia X."/>
            <person name="Xu B."/>
            <person name="Luo M."/>
            <person name="Wang G."/>
        </authorList>
    </citation>
    <scope>NUCLEOTIDE SEQUENCE [LARGE SCALE GENOMIC DNA]</scope>
    <source>
        <strain evidence="2 3">JL14</strain>
    </source>
</reference>
<proteinExistence type="predicted"/>
<dbReference type="GO" id="GO:0051537">
    <property type="term" value="F:2 iron, 2 sulfur cluster binding"/>
    <property type="evidence" value="ECO:0007669"/>
    <property type="project" value="InterPro"/>
</dbReference>